<dbReference type="EMBL" id="JACCBD010000001">
    <property type="protein sequence ID" value="NYD26852.1"/>
    <property type="molecule type" value="Genomic_DNA"/>
</dbReference>
<dbReference type="SUPFAM" id="SSF54593">
    <property type="entry name" value="Glyoxalase/Bleomycin resistance protein/Dihydroxybiphenyl dioxygenase"/>
    <property type="match status" value="1"/>
</dbReference>
<dbReference type="PANTHER" id="PTHR35908:SF1">
    <property type="entry name" value="CONSERVED PROTEIN"/>
    <property type="match status" value="1"/>
</dbReference>
<accession>A0A852RJI3</accession>
<dbReference type="Pfam" id="PF18029">
    <property type="entry name" value="Glyoxalase_6"/>
    <property type="match status" value="1"/>
</dbReference>
<proteinExistence type="predicted"/>
<evidence type="ECO:0000313" key="3">
    <source>
        <dbReference type="Proteomes" id="UP000586095"/>
    </source>
</evidence>
<comment type="caution">
    <text evidence="2">The sequence shown here is derived from an EMBL/GenBank/DDBJ whole genome shotgun (WGS) entry which is preliminary data.</text>
</comment>
<sequence length="152" mass="16708">MALHWKLIIDSARPHALADFWAAALEYVVEDPGLLVAELVRNGDLPEAATVVHAGTPRFAELAAVRHPDDPFDPVSGAGRGRRLLFQAVPEPKSVKNRLHIDVHDDARTLEELAHRLELLGATRVERVDQGPAGTWWVMRDPEGNEFCAVGA</sequence>
<dbReference type="InterPro" id="IPR041581">
    <property type="entry name" value="Glyoxalase_6"/>
</dbReference>
<dbReference type="AlphaFoldDB" id="A0A852RJI3"/>
<feature type="domain" description="Glyoxalase-like" evidence="1">
    <location>
        <begin position="7"/>
        <end position="149"/>
    </location>
</feature>
<dbReference type="Proteomes" id="UP000586095">
    <property type="component" value="Unassembled WGS sequence"/>
</dbReference>
<organism evidence="2 3">
    <name type="scientific">Leucobacter aridicollis</name>
    <dbReference type="NCBI Taxonomy" id="283878"/>
    <lineage>
        <taxon>Bacteria</taxon>
        <taxon>Bacillati</taxon>
        <taxon>Actinomycetota</taxon>
        <taxon>Actinomycetes</taxon>
        <taxon>Micrococcales</taxon>
        <taxon>Microbacteriaceae</taxon>
        <taxon>Leucobacter</taxon>
    </lineage>
</organism>
<keyword evidence="3" id="KW-1185">Reference proteome</keyword>
<gene>
    <name evidence="2" type="ORF">BJ960_001655</name>
</gene>
<reference evidence="2 3" key="1">
    <citation type="submission" date="2020-07" db="EMBL/GenBank/DDBJ databases">
        <title>Sequencing the genomes of 1000 actinobacteria strains.</title>
        <authorList>
            <person name="Klenk H.-P."/>
        </authorList>
    </citation>
    <scope>NUCLEOTIDE SEQUENCE [LARGE SCALE GENOMIC DNA]</scope>
    <source>
        <strain evidence="2 3">DSM 17380</strain>
    </source>
</reference>
<evidence type="ECO:0000259" key="1">
    <source>
        <dbReference type="Pfam" id="PF18029"/>
    </source>
</evidence>
<dbReference type="PANTHER" id="PTHR35908">
    <property type="entry name" value="HYPOTHETICAL FUSION PROTEIN"/>
    <property type="match status" value="1"/>
</dbReference>
<dbReference type="RefSeq" id="WP_185986928.1">
    <property type="nucleotide sequence ID" value="NZ_BAAALZ010000001.1"/>
</dbReference>
<name>A0A852RJI3_9MICO</name>
<dbReference type="Gene3D" id="3.10.180.10">
    <property type="entry name" value="2,3-Dihydroxybiphenyl 1,2-Dioxygenase, domain 1"/>
    <property type="match status" value="1"/>
</dbReference>
<evidence type="ECO:0000313" key="2">
    <source>
        <dbReference type="EMBL" id="NYD26852.1"/>
    </source>
</evidence>
<dbReference type="InterPro" id="IPR029068">
    <property type="entry name" value="Glyas_Bleomycin-R_OHBP_Dase"/>
</dbReference>
<protein>
    <recommendedName>
        <fullName evidence="1">Glyoxalase-like domain-containing protein</fullName>
    </recommendedName>
</protein>